<dbReference type="PANTHER" id="PTHR43304">
    <property type="entry name" value="PHYTOCHROME-LIKE PROTEIN CPH1"/>
    <property type="match status" value="1"/>
</dbReference>
<dbReference type="CDD" id="cd16922">
    <property type="entry name" value="HATPase_EvgS-ArcB-TorS-like"/>
    <property type="match status" value="1"/>
</dbReference>
<proteinExistence type="predicted"/>
<evidence type="ECO:0000313" key="10">
    <source>
        <dbReference type="Proteomes" id="UP000216312"/>
    </source>
</evidence>
<evidence type="ECO:0000259" key="7">
    <source>
        <dbReference type="PROSITE" id="PS50112"/>
    </source>
</evidence>
<feature type="domain" description="PAC" evidence="8">
    <location>
        <begin position="658"/>
        <end position="706"/>
    </location>
</feature>
<dbReference type="CDD" id="cd00130">
    <property type="entry name" value="PAS"/>
    <property type="match status" value="6"/>
</dbReference>
<dbReference type="EC" id="2.7.13.3" evidence="2"/>
<evidence type="ECO:0000259" key="8">
    <source>
        <dbReference type="PROSITE" id="PS50113"/>
    </source>
</evidence>
<evidence type="ECO:0000313" key="9">
    <source>
        <dbReference type="EMBL" id="OYV03415.1"/>
    </source>
</evidence>
<dbReference type="InterPro" id="IPR052162">
    <property type="entry name" value="Sensor_kinase/Photoreceptor"/>
</dbReference>
<dbReference type="GO" id="GO:0000155">
    <property type="term" value="F:phosphorelay sensor kinase activity"/>
    <property type="evidence" value="ECO:0007669"/>
    <property type="project" value="InterPro"/>
</dbReference>
<feature type="domain" description="PAS" evidence="7">
    <location>
        <begin position="1081"/>
        <end position="1122"/>
    </location>
</feature>
<feature type="domain" description="PAC" evidence="8">
    <location>
        <begin position="1027"/>
        <end position="1080"/>
    </location>
</feature>
<dbReference type="Gene3D" id="3.30.450.40">
    <property type="match status" value="2"/>
</dbReference>
<dbReference type="Pfam" id="PF08447">
    <property type="entry name" value="PAS_3"/>
    <property type="match status" value="2"/>
</dbReference>
<dbReference type="Gene3D" id="3.30.450.20">
    <property type="entry name" value="PAS domain"/>
    <property type="match status" value="7"/>
</dbReference>
<dbReference type="InterPro" id="IPR013655">
    <property type="entry name" value="PAS_fold_3"/>
</dbReference>
<sequence length="1426" mass="162080">MKGDTNNIIPMLLEISPHNFMLLDNTGKILQISKAVERSLGYKSNSIVGKNFATLIPKKYHKAFIDTLDKRTNSTLMLEVKSHAGNLIPVELSLLWLPTKEPQILLNLRDVSELNRLENMLVSLRRKYISRYRFYRKLLEICPVGVIELDSHLRIVYENPEMKRILGVPPGEESSAIGMDIRELPSVKETGLSELFDDLLKGKKIQKIGWFKSIYERESHLLLTGIPVVEDGKFQGAVLFIEDLTELKRSEEQRRKQIESVLNITGKLLLERDLNKLLQLICDTITNELGWRQVILSLRDYDTMTSRPVAVAGYDAKTVAESRSYYIDHTHWEELKKYPSKLYITPVKEITPGGWHEKDLLLIPIYGKDDKILGFISPDNPVTGKRPTLEDIKLLEIFADQAAIAIENLRKIELFLQTSTLINLGIGLKETLEKIIDAIVEIMGSCCCSLRLVDKDRNVLVTKVVRGLGKEYLKYRKEVPIGKHSYDISGLAAMDGKIHYVRDLSKLGLPREVEEHIIKKYNLKSYIAIPIKAGKEVLGVASVMLHECKEFAEDELKLLSVFTEQAALAITKARMYDMVKESEKKYRVMFESTGTAMMVLEEDTTISMVNAEFEKLSGYSRAEIEGKMSWTVFVHPDDVERMKRYHYERRKKGGKAPGNYEFRFIDRHGNLKYMYITVSMIPGTKQSIASLIDITELKRAEEALRESEARYMDLYDNAPDMYFTIAEDGTILSVNRLGAEMLGYKKEELIGKHISIIFHPDDAPLVERQIDEILRKKEGVSKLEFRKVRKDGSIMYVSERASVHCGPQGKRVVRIICRDITKRKQIEKELKSRKEFLQTILDSTPDLIFTVKKDGTIGFANKRLREILGYELDEVKGRHFFEAVPKELHPYMQKKWEEVQNGISGVYETKVIKKDGSIVDCLVSHVPLTGMDEYVAILKDVSELKHIQQELELRKLYLESLINSAPNAIITQDNEGRVCEWNAAAEKLFGYKAEEAIGKQLDDLIAKFGLDTFKEATGYTREILKGKPVVAETIRCRKDGTPVNVAMSATPIIMNDKIIGVIATYVDITDRVKLERALRESEERYRKLVETIDESVCLLYKNKIVFSNPAFEKLTGYIKDEIQLMDIYDILPSYDELISKSTQQHEMQLITKFNTVRIVKATLTPIKLGNKTFTLLTLHDITPQKEADRMKSAFIANISHDIRTPLASAKEAISLLLDGVVGELSDAQRRFLSIAIENIDSLNSLLNELLEVSRLESHKLSYEYKLITIEPIIEKVIESQSPIANRKHIEIVKNLNPTPAIYADPIRIRRVVFNIVSNAIKFTSEGGRVEISTCTVDENSPIVKQHSLTPKKYVLVSVSDTGPGIAPEDMKRIFKRFVKLDNTTPHVGVGLGLSISKEIVEAHGGKIWVESELGKGSTFSFLIPAA</sequence>
<reference evidence="10" key="1">
    <citation type="submission" date="2017-07" db="EMBL/GenBank/DDBJ databases">
        <title>Novel pathways for hydrocarbon cycling and metabolic interdependencies in hydrothermal sediment communities.</title>
        <authorList>
            <person name="Dombrowski N."/>
            <person name="Seitz K."/>
            <person name="Teske A."/>
            <person name="Baker B."/>
        </authorList>
    </citation>
    <scope>NUCLEOTIDE SEQUENCE [LARGE SCALE GENOMIC DNA]</scope>
</reference>
<dbReference type="FunFam" id="3.30.565.10:FF:000006">
    <property type="entry name" value="Sensor histidine kinase WalK"/>
    <property type="match status" value="1"/>
</dbReference>
<dbReference type="PANTHER" id="PTHR43304:SF1">
    <property type="entry name" value="PAC DOMAIN-CONTAINING PROTEIN"/>
    <property type="match status" value="1"/>
</dbReference>
<dbReference type="Pfam" id="PF13185">
    <property type="entry name" value="GAF_2"/>
    <property type="match status" value="1"/>
</dbReference>
<dbReference type="SUPFAM" id="SSF55874">
    <property type="entry name" value="ATPase domain of HSP90 chaperone/DNA topoisomerase II/histidine kinase"/>
    <property type="match status" value="1"/>
</dbReference>
<dbReference type="GO" id="GO:0006355">
    <property type="term" value="P:regulation of DNA-templated transcription"/>
    <property type="evidence" value="ECO:0007669"/>
    <property type="project" value="InterPro"/>
</dbReference>
<dbReference type="InterPro" id="IPR003018">
    <property type="entry name" value="GAF"/>
</dbReference>
<keyword evidence="3" id="KW-0597">Phosphoprotein</keyword>
<organism evidence="9 10">
    <name type="scientific">candidate division WOR-3 bacterium 4484_18</name>
    <dbReference type="NCBI Taxonomy" id="2020626"/>
    <lineage>
        <taxon>Bacteria</taxon>
        <taxon>Bacteria division WOR-3</taxon>
    </lineage>
</organism>
<dbReference type="SMART" id="SM00086">
    <property type="entry name" value="PAC"/>
    <property type="match status" value="5"/>
</dbReference>
<evidence type="ECO:0000256" key="1">
    <source>
        <dbReference type="ARBA" id="ARBA00000085"/>
    </source>
</evidence>
<dbReference type="InterPro" id="IPR013767">
    <property type="entry name" value="PAS_fold"/>
</dbReference>
<dbReference type="InterPro" id="IPR001610">
    <property type="entry name" value="PAC"/>
</dbReference>
<dbReference type="InterPro" id="IPR000700">
    <property type="entry name" value="PAS-assoc_C"/>
</dbReference>
<dbReference type="InterPro" id="IPR003594">
    <property type="entry name" value="HATPase_dom"/>
</dbReference>
<keyword evidence="4" id="KW-0808">Transferase</keyword>
<feature type="domain" description="PAS" evidence="7">
    <location>
        <begin position="707"/>
        <end position="777"/>
    </location>
</feature>
<accession>A0A257LUS2</accession>
<evidence type="ECO:0000259" key="6">
    <source>
        <dbReference type="PROSITE" id="PS50109"/>
    </source>
</evidence>
<dbReference type="Gene3D" id="3.30.565.10">
    <property type="entry name" value="Histidine kinase-like ATPase, C-terminal domain"/>
    <property type="match status" value="1"/>
</dbReference>
<dbReference type="SUPFAM" id="SSF55781">
    <property type="entry name" value="GAF domain-like"/>
    <property type="match status" value="2"/>
</dbReference>
<dbReference type="NCBIfam" id="TIGR00229">
    <property type="entry name" value="sensory_box"/>
    <property type="match status" value="7"/>
</dbReference>
<gene>
    <name evidence="9" type="ORF">CGW93_01210</name>
</gene>
<dbReference type="InterPro" id="IPR004358">
    <property type="entry name" value="Sig_transdc_His_kin-like_C"/>
</dbReference>
<dbReference type="SUPFAM" id="SSF47384">
    <property type="entry name" value="Homodimeric domain of signal transducing histidine kinase"/>
    <property type="match status" value="1"/>
</dbReference>
<dbReference type="SMART" id="SM00065">
    <property type="entry name" value="GAF"/>
    <property type="match status" value="2"/>
</dbReference>
<feature type="domain" description="PAS" evidence="7">
    <location>
        <begin position="833"/>
        <end position="890"/>
    </location>
</feature>
<feature type="domain" description="PAS" evidence="7">
    <location>
        <begin position="582"/>
        <end position="654"/>
    </location>
</feature>
<dbReference type="PROSITE" id="PS50112">
    <property type="entry name" value="PAS"/>
    <property type="match status" value="7"/>
</dbReference>
<dbReference type="InterPro" id="IPR029016">
    <property type="entry name" value="GAF-like_dom_sf"/>
</dbReference>
<dbReference type="Pfam" id="PF00512">
    <property type="entry name" value="HisKA"/>
    <property type="match status" value="1"/>
</dbReference>
<feature type="domain" description="PAC" evidence="8">
    <location>
        <begin position="781"/>
        <end position="832"/>
    </location>
</feature>
<evidence type="ECO:0000256" key="2">
    <source>
        <dbReference type="ARBA" id="ARBA00012438"/>
    </source>
</evidence>
<dbReference type="SMART" id="SM00091">
    <property type="entry name" value="PAS"/>
    <property type="match status" value="7"/>
</dbReference>
<dbReference type="PROSITE" id="PS50113">
    <property type="entry name" value="PAC"/>
    <property type="match status" value="3"/>
</dbReference>
<dbReference type="Gene3D" id="1.10.287.130">
    <property type="match status" value="1"/>
</dbReference>
<evidence type="ECO:0000256" key="5">
    <source>
        <dbReference type="ARBA" id="ARBA00022777"/>
    </source>
</evidence>
<dbReference type="InterPro" id="IPR013656">
    <property type="entry name" value="PAS_4"/>
</dbReference>
<evidence type="ECO:0000256" key="3">
    <source>
        <dbReference type="ARBA" id="ARBA00022553"/>
    </source>
</evidence>
<dbReference type="PRINTS" id="PR00344">
    <property type="entry name" value="BCTRLSENSOR"/>
</dbReference>
<evidence type="ECO:0000256" key="4">
    <source>
        <dbReference type="ARBA" id="ARBA00022679"/>
    </source>
</evidence>
<dbReference type="PROSITE" id="PS50109">
    <property type="entry name" value="HIS_KIN"/>
    <property type="match status" value="1"/>
</dbReference>
<feature type="domain" description="PAS" evidence="7">
    <location>
        <begin position="131"/>
        <end position="172"/>
    </location>
</feature>
<dbReference type="InterPro" id="IPR036097">
    <property type="entry name" value="HisK_dim/P_sf"/>
</dbReference>
<dbReference type="SMART" id="SM00387">
    <property type="entry name" value="HATPase_c"/>
    <property type="match status" value="1"/>
</dbReference>
<dbReference type="SUPFAM" id="SSF55785">
    <property type="entry name" value="PYP-like sensor domain (PAS domain)"/>
    <property type="match status" value="7"/>
</dbReference>
<dbReference type="InterPro" id="IPR003661">
    <property type="entry name" value="HisK_dim/P_dom"/>
</dbReference>
<feature type="domain" description="Histidine kinase" evidence="6">
    <location>
        <begin position="1197"/>
        <end position="1426"/>
    </location>
</feature>
<dbReference type="Pfam" id="PF08448">
    <property type="entry name" value="PAS_4"/>
    <property type="match status" value="1"/>
</dbReference>
<dbReference type="EMBL" id="NMUJ01000007">
    <property type="protein sequence ID" value="OYV03415.1"/>
    <property type="molecule type" value="Genomic_DNA"/>
</dbReference>
<feature type="domain" description="PAS" evidence="7">
    <location>
        <begin position="5"/>
        <end position="75"/>
    </location>
</feature>
<keyword evidence="5" id="KW-0418">Kinase</keyword>
<dbReference type="Pfam" id="PF00989">
    <property type="entry name" value="PAS"/>
    <property type="match status" value="1"/>
</dbReference>
<name>A0A257LUS2_UNCW3</name>
<dbReference type="InterPro" id="IPR005467">
    <property type="entry name" value="His_kinase_dom"/>
</dbReference>
<dbReference type="CDD" id="cd00082">
    <property type="entry name" value="HisKA"/>
    <property type="match status" value="1"/>
</dbReference>
<feature type="domain" description="PAS" evidence="7">
    <location>
        <begin position="954"/>
        <end position="1027"/>
    </location>
</feature>
<dbReference type="InterPro" id="IPR036890">
    <property type="entry name" value="HATPase_C_sf"/>
</dbReference>
<dbReference type="SMART" id="SM00388">
    <property type="entry name" value="HisKA"/>
    <property type="match status" value="1"/>
</dbReference>
<dbReference type="Pfam" id="PF02518">
    <property type="entry name" value="HATPase_c"/>
    <property type="match status" value="1"/>
</dbReference>
<dbReference type="InterPro" id="IPR035965">
    <property type="entry name" value="PAS-like_dom_sf"/>
</dbReference>
<dbReference type="Proteomes" id="UP000216312">
    <property type="component" value="Unassembled WGS sequence"/>
</dbReference>
<dbReference type="Pfam" id="PF13426">
    <property type="entry name" value="PAS_9"/>
    <property type="match status" value="3"/>
</dbReference>
<comment type="catalytic activity">
    <reaction evidence="1">
        <text>ATP + protein L-histidine = ADP + protein N-phospho-L-histidine.</text>
        <dbReference type="EC" id="2.7.13.3"/>
    </reaction>
</comment>
<dbReference type="InterPro" id="IPR000014">
    <property type="entry name" value="PAS"/>
</dbReference>
<protein>
    <recommendedName>
        <fullName evidence="2">histidine kinase</fullName>
        <ecNumber evidence="2">2.7.13.3</ecNumber>
    </recommendedName>
</protein>
<comment type="caution">
    <text evidence="9">The sequence shown here is derived from an EMBL/GenBank/DDBJ whole genome shotgun (WGS) entry which is preliminary data.</text>
</comment>